<dbReference type="SMR" id="A0A8T3BKL4"/>
<gene>
    <name evidence="2" type="ORF">KFK09_008625</name>
</gene>
<reference evidence="2" key="1">
    <citation type="journal article" date="2022" name="Front. Genet.">
        <title>Chromosome-Scale Assembly of the Dendrobium nobile Genome Provides Insights Into the Molecular Mechanism of the Biosynthesis of the Medicinal Active Ingredient of Dendrobium.</title>
        <authorList>
            <person name="Xu Q."/>
            <person name="Niu S.-C."/>
            <person name="Li K.-L."/>
            <person name="Zheng P.-J."/>
            <person name="Zhang X.-J."/>
            <person name="Jia Y."/>
            <person name="Liu Y."/>
            <person name="Niu Y.-X."/>
            <person name="Yu L.-H."/>
            <person name="Chen D.-F."/>
            <person name="Zhang G.-Q."/>
        </authorList>
    </citation>
    <scope>NUCLEOTIDE SEQUENCE</scope>
    <source>
        <tissue evidence="2">Leaf</tissue>
    </source>
</reference>
<sequence>MTRKRGARDDSLAIASPSLAIASPSPDDGVPFELDRKLRHLNRKQQPELEAVKTTSSRSDAASTPSLRLGPLPPTLFLPVRPEVTTF</sequence>
<protein>
    <submittedName>
        <fullName evidence="2">Uncharacterized protein</fullName>
    </submittedName>
</protein>
<keyword evidence="3" id="KW-1185">Reference proteome</keyword>
<accession>A0A8T3BKL4</accession>
<feature type="region of interest" description="Disordered" evidence="1">
    <location>
        <begin position="1"/>
        <end position="75"/>
    </location>
</feature>
<name>A0A8T3BKL4_DENNO</name>
<feature type="compositionally biased region" description="Polar residues" evidence="1">
    <location>
        <begin position="53"/>
        <end position="66"/>
    </location>
</feature>
<evidence type="ECO:0000256" key="1">
    <source>
        <dbReference type="SAM" id="MobiDB-lite"/>
    </source>
</evidence>
<organism evidence="2 3">
    <name type="scientific">Dendrobium nobile</name>
    <name type="common">Orchid</name>
    <dbReference type="NCBI Taxonomy" id="94219"/>
    <lineage>
        <taxon>Eukaryota</taxon>
        <taxon>Viridiplantae</taxon>
        <taxon>Streptophyta</taxon>
        <taxon>Embryophyta</taxon>
        <taxon>Tracheophyta</taxon>
        <taxon>Spermatophyta</taxon>
        <taxon>Magnoliopsida</taxon>
        <taxon>Liliopsida</taxon>
        <taxon>Asparagales</taxon>
        <taxon>Orchidaceae</taxon>
        <taxon>Epidendroideae</taxon>
        <taxon>Malaxideae</taxon>
        <taxon>Dendrobiinae</taxon>
        <taxon>Dendrobium</taxon>
    </lineage>
</organism>
<evidence type="ECO:0000313" key="3">
    <source>
        <dbReference type="Proteomes" id="UP000829196"/>
    </source>
</evidence>
<dbReference type="EMBL" id="JAGYWB010000007">
    <property type="protein sequence ID" value="KAI0515954.1"/>
    <property type="molecule type" value="Genomic_DNA"/>
</dbReference>
<comment type="caution">
    <text evidence="2">The sequence shown here is derived from an EMBL/GenBank/DDBJ whole genome shotgun (WGS) entry which is preliminary data.</text>
</comment>
<feature type="compositionally biased region" description="Low complexity" evidence="1">
    <location>
        <begin position="12"/>
        <end position="28"/>
    </location>
</feature>
<evidence type="ECO:0000313" key="2">
    <source>
        <dbReference type="EMBL" id="KAI0515954.1"/>
    </source>
</evidence>
<dbReference type="Proteomes" id="UP000829196">
    <property type="component" value="Unassembled WGS sequence"/>
</dbReference>
<proteinExistence type="predicted"/>
<dbReference type="AlphaFoldDB" id="A0A8T3BKL4"/>